<sequence>MGTSPFASKNPFAHLLGRKPSGKKAEEDDRKDDTESKAEDDDADAEEGDETEDEDDKKSKKSKKAEDDSDDGNAENDDSDGDGDTEEDSDKDNAKKASGGKKGKTYADGRAFERARCAKIFGCAAAADRPDVAARLAFNTDMNPDAAVEVLTVAAEAGGRQSSRRTSGLSDRMASVPNPKVGATAPQQQAADPKSPAAVAAAIIEAGKKRRGEK</sequence>
<feature type="compositionally biased region" description="Basic and acidic residues" evidence="1">
    <location>
        <begin position="23"/>
        <end position="37"/>
    </location>
</feature>
<feature type="region of interest" description="Disordered" evidence="1">
    <location>
        <begin position="156"/>
        <end position="214"/>
    </location>
</feature>
<dbReference type="Proteomes" id="UP000298693">
    <property type="component" value="Chromosome"/>
</dbReference>
<dbReference type="RefSeq" id="WP_137138655.1">
    <property type="nucleotide sequence ID" value="NZ_CP032345.1"/>
</dbReference>
<protein>
    <submittedName>
        <fullName evidence="2">Uncharacterized protein</fullName>
    </submittedName>
</protein>
<feature type="compositionally biased region" description="Polar residues" evidence="1">
    <location>
        <begin position="160"/>
        <end position="169"/>
    </location>
</feature>
<accession>A0A4D8QWL8</accession>
<evidence type="ECO:0000313" key="2">
    <source>
        <dbReference type="EMBL" id="QCO14001.1"/>
    </source>
</evidence>
<dbReference type="EMBL" id="CP032345">
    <property type="protein sequence ID" value="QCO14001.1"/>
    <property type="molecule type" value="Genomic_DNA"/>
</dbReference>
<feature type="region of interest" description="Disordered" evidence="1">
    <location>
        <begin position="1"/>
        <end position="109"/>
    </location>
</feature>
<organism evidence="2 3">
    <name type="scientific">Azospirillum brasilense</name>
    <dbReference type="NCBI Taxonomy" id="192"/>
    <lineage>
        <taxon>Bacteria</taxon>
        <taxon>Pseudomonadati</taxon>
        <taxon>Pseudomonadota</taxon>
        <taxon>Alphaproteobacteria</taxon>
        <taxon>Rhodospirillales</taxon>
        <taxon>Azospirillaceae</taxon>
        <taxon>Azospirillum</taxon>
    </lineage>
</organism>
<name>A0A4D8QWL8_AZOBR</name>
<evidence type="ECO:0000256" key="1">
    <source>
        <dbReference type="SAM" id="MobiDB-lite"/>
    </source>
</evidence>
<gene>
    <name evidence="2" type="ORF">D3869_01445</name>
</gene>
<proteinExistence type="predicted"/>
<reference evidence="2 3" key="1">
    <citation type="submission" date="2018-09" db="EMBL/GenBank/DDBJ databases">
        <title>Whole genome based analysis of evolution and adaptive divergence in Indian and Brazilian strains of Azospirillum brasilense.</title>
        <authorList>
            <person name="Singh C."/>
            <person name="Tripathi A.K."/>
        </authorList>
    </citation>
    <scope>NUCLEOTIDE SEQUENCE [LARGE SCALE GENOMIC DNA]</scope>
    <source>
        <strain evidence="2 3">MTCC4039</strain>
    </source>
</reference>
<feature type="compositionally biased region" description="Acidic residues" evidence="1">
    <location>
        <begin position="67"/>
        <end position="90"/>
    </location>
</feature>
<feature type="compositionally biased region" description="Low complexity" evidence="1">
    <location>
        <begin position="190"/>
        <end position="205"/>
    </location>
</feature>
<feature type="compositionally biased region" description="Acidic residues" evidence="1">
    <location>
        <begin position="38"/>
        <end position="55"/>
    </location>
</feature>
<dbReference type="AlphaFoldDB" id="A0A4D8QWL8"/>
<evidence type="ECO:0000313" key="3">
    <source>
        <dbReference type="Proteomes" id="UP000298693"/>
    </source>
</evidence>